<accession>A0ABQ7PQF6</accession>
<sequence>MKKTCTSESRKYEEILRPDEESGLSRLEQVRAIPAIEADQGYPGQLKKMTNHVRLRAIISVIVRHVRPAVIIILLL</sequence>
<keyword evidence="2" id="KW-1185">Reference proteome</keyword>
<reference evidence="1 2" key="1">
    <citation type="submission" date="2021-06" db="EMBL/GenBank/DDBJ databases">
        <title>A haploid diamondback moth (Plutella xylostella L.) genome assembly resolves 31 chromosomes and identifies a diamide resistance mutation.</title>
        <authorList>
            <person name="Ward C.M."/>
            <person name="Perry K.D."/>
            <person name="Baker G."/>
            <person name="Powis K."/>
            <person name="Heckel D.G."/>
            <person name="Baxter S.W."/>
        </authorList>
    </citation>
    <scope>NUCLEOTIDE SEQUENCE [LARGE SCALE GENOMIC DNA]</scope>
    <source>
        <strain evidence="1 2">LV</strain>
        <tissue evidence="1">Single pupa</tissue>
    </source>
</reference>
<organism evidence="1 2">
    <name type="scientific">Plutella xylostella</name>
    <name type="common">Diamondback moth</name>
    <name type="synonym">Plutella maculipennis</name>
    <dbReference type="NCBI Taxonomy" id="51655"/>
    <lineage>
        <taxon>Eukaryota</taxon>
        <taxon>Metazoa</taxon>
        <taxon>Ecdysozoa</taxon>
        <taxon>Arthropoda</taxon>
        <taxon>Hexapoda</taxon>
        <taxon>Insecta</taxon>
        <taxon>Pterygota</taxon>
        <taxon>Neoptera</taxon>
        <taxon>Endopterygota</taxon>
        <taxon>Lepidoptera</taxon>
        <taxon>Glossata</taxon>
        <taxon>Ditrysia</taxon>
        <taxon>Yponomeutoidea</taxon>
        <taxon>Plutellidae</taxon>
        <taxon>Plutella</taxon>
    </lineage>
</organism>
<dbReference type="Proteomes" id="UP000823941">
    <property type="component" value="Chromosome 31"/>
</dbReference>
<evidence type="ECO:0000313" key="1">
    <source>
        <dbReference type="EMBL" id="KAG7295211.1"/>
    </source>
</evidence>
<name>A0ABQ7PQF6_PLUXY</name>
<proteinExistence type="predicted"/>
<comment type="caution">
    <text evidence="1">The sequence shown here is derived from an EMBL/GenBank/DDBJ whole genome shotgun (WGS) entry which is preliminary data.</text>
</comment>
<gene>
    <name evidence="1" type="ORF">JYU34_022181</name>
</gene>
<evidence type="ECO:0000313" key="2">
    <source>
        <dbReference type="Proteomes" id="UP000823941"/>
    </source>
</evidence>
<protein>
    <submittedName>
        <fullName evidence="1">Uncharacterized protein</fullName>
    </submittedName>
</protein>
<dbReference type="EMBL" id="JAHIBW010000031">
    <property type="protein sequence ID" value="KAG7295211.1"/>
    <property type="molecule type" value="Genomic_DNA"/>
</dbReference>